<dbReference type="EMBL" id="KV427630">
    <property type="protein sequence ID" value="KZT05347.1"/>
    <property type="molecule type" value="Genomic_DNA"/>
</dbReference>
<dbReference type="Proteomes" id="UP000076871">
    <property type="component" value="Unassembled WGS sequence"/>
</dbReference>
<evidence type="ECO:0000256" key="2">
    <source>
        <dbReference type="SAM" id="SignalP"/>
    </source>
</evidence>
<feature type="compositionally biased region" description="Basic and acidic residues" evidence="1">
    <location>
        <begin position="155"/>
        <end position="182"/>
    </location>
</feature>
<organism evidence="3 4">
    <name type="scientific">Laetiporus sulphureus 93-53</name>
    <dbReference type="NCBI Taxonomy" id="1314785"/>
    <lineage>
        <taxon>Eukaryota</taxon>
        <taxon>Fungi</taxon>
        <taxon>Dikarya</taxon>
        <taxon>Basidiomycota</taxon>
        <taxon>Agaricomycotina</taxon>
        <taxon>Agaricomycetes</taxon>
        <taxon>Polyporales</taxon>
        <taxon>Laetiporus</taxon>
    </lineage>
</organism>
<name>A0A165DPM2_9APHY</name>
<keyword evidence="4" id="KW-1185">Reference proteome</keyword>
<evidence type="ECO:0000313" key="4">
    <source>
        <dbReference type="Proteomes" id="UP000076871"/>
    </source>
</evidence>
<dbReference type="GeneID" id="63828641"/>
<feature type="chain" id="PRO_5007856699" evidence="2">
    <location>
        <begin position="27"/>
        <end position="189"/>
    </location>
</feature>
<dbReference type="AlphaFoldDB" id="A0A165DPM2"/>
<reference evidence="3 4" key="1">
    <citation type="journal article" date="2016" name="Mol. Biol. Evol.">
        <title>Comparative Genomics of Early-Diverging Mushroom-Forming Fungi Provides Insights into the Origins of Lignocellulose Decay Capabilities.</title>
        <authorList>
            <person name="Nagy L.G."/>
            <person name="Riley R."/>
            <person name="Tritt A."/>
            <person name="Adam C."/>
            <person name="Daum C."/>
            <person name="Floudas D."/>
            <person name="Sun H."/>
            <person name="Yadav J.S."/>
            <person name="Pangilinan J."/>
            <person name="Larsson K.H."/>
            <person name="Matsuura K."/>
            <person name="Barry K."/>
            <person name="Labutti K."/>
            <person name="Kuo R."/>
            <person name="Ohm R.A."/>
            <person name="Bhattacharya S.S."/>
            <person name="Shirouzu T."/>
            <person name="Yoshinaga Y."/>
            <person name="Martin F.M."/>
            <person name="Grigoriev I.V."/>
            <person name="Hibbett D.S."/>
        </authorList>
    </citation>
    <scope>NUCLEOTIDE SEQUENCE [LARGE SCALE GENOMIC DNA]</scope>
    <source>
        <strain evidence="3 4">93-53</strain>
    </source>
</reference>
<dbReference type="InParanoid" id="A0A165DPM2"/>
<evidence type="ECO:0000256" key="1">
    <source>
        <dbReference type="SAM" id="MobiDB-lite"/>
    </source>
</evidence>
<protein>
    <submittedName>
        <fullName evidence="3">Uncharacterized protein</fullName>
    </submittedName>
</protein>
<feature type="region of interest" description="Disordered" evidence="1">
    <location>
        <begin position="127"/>
        <end position="189"/>
    </location>
</feature>
<accession>A0A165DPM2</accession>
<proteinExistence type="predicted"/>
<keyword evidence="2" id="KW-0732">Signal</keyword>
<feature type="signal peptide" evidence="2">
    <location>
        <begin position="1"/>
        <end position="26"/>
    </location>
</feature>
<dbReference type="OrthoDB" id="2789996at2759"/>
<gene>
    <name evidence="3" type="ORF">LAESUDRAFT_750580</name>
</gene>
<evidence type="ECO:0000313" key="3">
    <source>
        <dbReference type="EMBL" id="KZT05347.1"/>
    </source>
</evidence>
<dbReference type="RefSeq" id="XP_040763087.1">
    <property type="nucleotide sequence ID" value="XM_040911613.1"/>
</dbReference>
<sequence>MVATFILTRTFAISALFVGAFDLVHAAPVSYSLDARAEPSIEERNCRLLGCLFAKPHEVTSAASFSEAAPPDEDTVKRELQRMGLLSEPIPVNSAVAELAVTHSASDTESQQEQDATVLVDVEYRSPAPQQVPPQGSDAFVSSRASTATLEILEENGHDSVRSEEASRTEEERKLRILEPKNCRQGGCL</sequence>